<evidence type="ECO:0000313" key="4">
    <source>
        <dbReference type="EMBL" id="CAE6951880.1"/>
    </source>
</evidence>
<feature type="region of interest" description="Disordered" evidence="2">
    <location>
        <begin position="1"/>
        <end position="28"/>
    </location>
</feature>
<dbReference type="PANTHER" id="PTHR45613">
    <property type="entry name" value="PENTATRICOPEPTIDE REPEAT-CONTAINING PROTEIN"/>
    <property type="match status" value="1"/>
</dbReference>
<dbReference type="Pfam" id="PF13041">
    <property type="entry name" value="PPR_2"/>
    <property type="match status" value="2"/>
</dbReference>
<dbReference type="Proteomes" id="UP000604046">
    <property type="component" value="Unassembled WGS sequence"/>
</dbReference>
<dbReference type="PROSITE" id="PS50828">
    <property type="entry name" value="SMR"/>
    <property type="match status" value="1"/>
</dbReference>
<dbReference type="SUPFAM" id="SSF160443">
    <property type="entry name" value="SMR domain-like"/>
    <property type="match status" value="1"/>
</dbReference>
<name>A0A812HI98_9DINO</name>
<feature type="repeat" description="PPR" evidence="1">
    <location>
        <begin position="725"/>
        <end position="759"/>
    </location>
</feature>
<dbReference type="InterPro" id="IPR002625">
    <property type="entry name" value="Smr_dom"/>
</dbReference>
<sequence length="930" mass="101250">MADATVKSTRMRSMQERQKTAQKGWSGAGQRSQAFAGACVEKGGGCDEDAQLRDHLDVVFADGCREGHPTLQHTWPRESEIGMADGYAQWLDRLDSRSMARAEVISWASLLECPAAACASLAVLALGAAGSVSAFVKMVELDTSEETQKFILDAARRMQFCYDELLTNTHQQRLFGYLGMIVAALELALAHLRSWSHEIRPRNPHHEDGRTVWHDYYSGLYPPVNYSEQFETCPGGFTSIACLPFAWTTADLAGVKQRFLHISVWGYQTGDAEGSRVIRCTPDFNFAKKHRSKISAWSVKSIDAFIDRKSLCRGRAPESMLMAIRRRYLMAWGNRNFVSKRPGFSSTQRCSDFALVRPFVLQDVLQTSACPAKALTSKLHPWQQSPKAVTDALQELKKLKRGDLMGELLLVLASEKGRQWAMALQLFSSMPLAALCFGSASMKPNVITFCASINACARAALWQAAVHLFSSMPDAQVIPNVISYNATISCCEKGGHWQAALQLFASLPDVKLAPDVISHSAAISACEKGGQWQAALQVFEGLLHASITPNVIIYSAAISCCEKVGQWMAAMSLFGALRKEGVAPDTIIYSSLISSCAKGAQWQLAVQLLDAMACDQLAPNVVSYSATISSCEKAGQWESALHLFTAMADARIAANVVSCGAAISACEKSAQWRLALRIFGQMPQCGLEPNLVNCNAALSACEKGGAWLLALHLFSSMPRRLLKPDVLSYNAVINACGRAGQWQLALDMFHGLPEAGLTPSIVSFNSTLSACARGVQWQLALHLFASLPRAQLTPDDVSYNAVLDSLHDKRLGPTLFEEAVEAGIYGNLCAEGPGCLDLHELSPGAAQSAVRWWLTRVLPPVLSQHKRLRCVIITGWGKSRPAWSTSDVQASVLSWLGSQGLPAKRQPGNLGRLTLDLRAQDLSALRGPKA</sequence>
<evidence type="ECO:0000259" key="3">
    <source>
        <dbReference type="PROSITE" id="PS50828"/>
    </source>
</evidence>
<accession>A0A812HI98</accession>
<protein>
    <recommendedName>
        <fullName evidence="3">Smr domain-containing protein</fullName>
    </recommendedName>
</protein>
<feature type="domain" description="Smr" evidence="3">
    <location>
        <begin position="836"/>
        <end position="918"/>
    </location>
</feature>
<feature type="repeat" description="PPR" evidence="1">
    <location>
        <begin position="585"/>
        <end position="619"/>
    </location>
</feature>
<evidence type="ECO:0000256" key="2">
    <source>
        <dbReference type="SAM" id="MobiDB-lite"/>
    </source>
</evidence>
<feature type="repeat" description="PPR" evidence="1">
    <location>
        <begin position="515"/>
        <end position="549"/>
    </location>
</feature>
<feature type="repeat" description="PPR" evidence="1">
    <location>
        <begin position="655"/>
        <end position="689"/>
    </location>
</feature>
<dbReference type="AlphaFoldDB" id="A0A812HI98"/>
<organism evidence="4 5">
    <name type="scientific">Symbiodinium natans</name>
    <dbReference type="NCBI Taxonomy" id="878477"/>
    <lineage>
        <taxon>Eukaryota</taxon>
        <taxon>Sar</taxon>
        <taxon>Alveolata</taxon>
        <taxon>Dinophyceae</taxon>
        <taxon>Suessiales</taxon>
        <taxon>Symbiodiniaceae</taxon>
        <taxon>Symbiodinium</taxon>
    </lineage>
</organism>
<dbReference type="NCBIfam" id="TIGR00756">
    <property type="entry name" value="PPR"/>
    <property type="match status" value="2"/>
</dbReference>
<dbReference type="InterPro" id="IPR036063">
    <property type="entry name" value="Smr_dom_sf"/>
</dbReference>
<dbReference type="Pfam" id="PF13812">
    <property type="entry name" value="PPR_3"/>
    <property type="match status" value="2"/>
</dbReference>
<keyword evidence="5" id="KW-1185">Reference proteome</keyword>
<gene>
    <name evidence="4" type="ORF">SNAT2548_LOCUS1602</name>
</gene>
<comment type="caution">
    <text evidence="4">The sequence shown here is derived from an EMBL/GenBank/DDBJ whole genome shotgun (WGS) entry which is preliminary data.</text>
</comment>
<dbReference type="InterPro" id="IPR011990">
    <property type="entry name" value="TPR-like_helical_dom_sf"/>
</dbReference>
<dbReference type="InterPro" id="IPR002885">
    <property type="entry name" value="PPR_rpt"/>
</dbReference>
<dbReference type="EMBL" id="CAJNDS010000091">
    <property type="protein sequence ID" value="CAE6951880.1"/>
    <property type="molecule type" value="Genomic_DNA"/>
</dbReference>
<dbReference type="PANTHER" id="PTHR45613:SF9">
    <property type="entry name" value="MITOCHONDRIAL GROUP I INTRON SPLICING FACTOR CCM1"/>
    <property type="match status" value="1"/>
</dbReference>
<evidence type="ECO:0000256" key="1">
    <source>
        <dbReference type="PROSITE-ProRule" id="PRU00708"/>
    </source>
</evidence>
<dbReference type="PROSITE" id="PS51375">
    <property type="entry name" value="PPR"/>
    <property type="match status" value="8"/>
</dbReference>
<feature type="compositionally biased region" description="Polar residues" evidence="2">
    <location>
        <begin position="1"/>
        <end position="12"/>
    </location>
</feature>
<dbReference type="Gene3D" id="1.25.40.10">
    <property type="entry name" value="Tetratricopeptide repeat domain"/>
    <property type="match status" value="3"/>
</dbReference>
<reference evidence="4" key="1">
    <citation type="submission" date="2021-02" db="EMBL/GenBank/DDBJ databases">
        <authorList>
            <person name="Dougan E. K."/>
            <person name="Rhodes N."/>
            <person name="Thang M."/>
            <person name="Chan C."/>
        </authorList>
    </citation>
    <scope>NUCLEOTIDE SEQUENCE</scope>
</reference>
<dbReference type="OrthoDB" id="185373at2759"/>
<proteinExistence type="predicted"/>
<feature type="repeat" description="PPR" evidence="1">
    <location>
        <begin position="620"/>
        <end position="654"/>
    </location>
</feature>
<feature type="repeat" description="PPR" evidence="1">
    <location>
        <begin position="550"/>
        <end position="584"/>
    </location>
</feature>
<evidence type="ECO:0000313" key="5">
    <source>
        <dbReference type="Proteomes" id="UP000604046"/>
    </source>
</evidence>
<feature type="repeat" description="PPR" evidence="1">
    <location>
        <begin position="445"/>
        <end position="479"/>
    </location>
</feature>
<feature type="repeat" description="PPR" evidence="1">
    <location>
        <begin position="480"/>
        <end position="514"/>
    </location>
</feature>